<evidence type="ECO:0000313" key="12">
    <source>
        <dbReference type="EMBL" id="KAF3951205.1"/>
    </source>
</evidence>
<feature type="transmembrane region" description="Helical" evidence="10">
    <location>
        <begin position="157"/>
        <end position="176"/>
    </location>
</feature>
<evidence type="ECO:0000256" key="5">
    <source>
        <dbReference type="ARBA" id="ARBA00022723"/>
    </source>
</evidence>
<keyword evidence="6" id="KW-0677">Repeat</keyword>
<keyword evidence="5" id="KW-0479">Metal-binding</keyword>
<dbReference type="SUPFAM" id="SSF57889">
    <property type="entry name" value="Cysteine-rich domain"/>
    <property type="match status" value="5"/>
</dbReference>
<dbReference type="GO" id="GO:0051119">
    <property type="term" value="F:sugar transmembrane transporter activity"/>
    <property type="evidence" value="ECO:0007669"/>
    <property type="project" value="InterPro"/>
</dbReference>
<evidence type="ECO:0000256" key="4">
    <source>
        <dbReference type="ARBA" id="ARBA00022692"/>
    </source>
</evidence>
<dbReference type="InterPro" id="IPR005828">
    <property type="entry name" value="MFS_sugar_transport-like"/>
</dbReference>
<dbReference type="PRINTS" id="PR00171">
    <property type="entry name" value="SUGRTRNSPORT"/>
</dbReference>
<evidence type="ECO:0000256" key="2">
    <source>
        <dbReference type="ARBA" id="ARBA00010992"/>
    </source>
</evidence>
<dbReference type="SMART" id="SM00109">
    <property type="entry name" value="C1"/>
    <property type="match status" value="3"/>
</dbReference>
<evidence type="ECO:0000256" key="7">
    <source>
        <dbReference type="ARBA" id="ARBA00022833"/>
    </source>
</evidence>
<keyword evidence="8 10" id="KW-1133">Transmembrane helix</keyword>
<dbReference type="SUPFAM" id="SSF103473">
    <property type="entry name" value="MFS general substrate transporter"/>
    <property type="match status" value="1"/>
</dbReference>
<dbReference type="Gene3D" id="1.20.1250.20">
    <property type="entry name" value="MFS general substrate transporter like domains"/>
    <property type="match status" value="1"/>
</dbReference>
<dbReference type="OrthoDB" id="6133115at2759"/>
<dbReference type="PANTHER" id="PTHR48021">
    <property type="match status" value="1"/>
</dbReference>
<evidence type="ECO:0000256" key="10">
    <source>
        <dbReference type="SAM" id="Phobius"/>
    </source>
</evidence>
<organism evidence="12 13">
    <name type="scientific">Castanea mollissima</name>
    <name type="common">Chinese chestnut</name>
    <dbReference type="NCBI Taxonomy" id="60419"/>
    <lineage>
        <taxon>Eukaryota</taxon>
        <taxon>Viridiplantae</taxon>
        <taxon>Streptophyta</taxon>
        <taxon>Embryophyta</taxon>
        <taxon>Tracheophyta</taxon>
        <taxon>Spermatophyta</taxon>
        <taxon>Magnoliopsida</taxon>
        <taxon>eudicotyledons</taxon>
        <taxon>Gunneridae</taxon>
        <taxon>Pentapetalae</taxon>
        <taxon>rosids</taxon>
        <taxon>fabids</taxon>
        <taxon>Fagales</taxon>
        <taxon>Fagaceae</taxon>
        <taxon>Castanea</taxon>
    </lineage>
</organism>
<dbReference type="InterPro" id="IPR003663">
    <property type="entry name" value="Sugar/inositol_transpt"/>
</dbReference>
<comment type="subcellular location">
    <subcellularLocation>
        <location evidence="1">Membrane</location>
        <topology evidence="1">Multi-pass membrane protein</topology>
    </subcellularLocation>
</comment>
<keyword evidence="9 10" id="KW-0472">Membrane</keyword>
<sequence length="965" mass="108138">MGGESIEEGELSTPLVTKEEHHQLYGSGTSSGDHACANTTGCDDGGESQSGSSSATGVFVLSTLVAVSGSYVFGTTVGYSSPAQSGIMDDLGLTVAEYSLFGSILTIGAMIGAIVSGQIAGYIGRRGTMGFSEIFCLAGWLAIAFSKGAWWLDLGRLLVGCGMGLLSYVVSTYIYIAEITPKNLRGGFTTVHQLMICYGVSLTYLIGAFVNWRTLALIGTIPCLVQLLGLFFIPESPRWLAKIGRKKECEAALQHLRGQNADITPKATKIREYTETLQRLSEARILNLFQWKYVHSLIVGVGLMVLQQFGGVNGIAFYASAIFVTARFLGSIGTIAMVIVQVSTVGTYIGCLLLGLSFFLQDLQTWTKTMPILALVGVLVYTGSFSLGMGGIPWVIMSEIFPINMKGLSGSLVTLVSWLGSWIVSFAFNFLMGWSSLGTFFTFSSICGSTILFVAKKKRNPPTTMELQHWWHWKHPLVFNEDEGSGRPCNGCFEPVFGPSYSCKECKGQYIHHKSCAELPLGLHHPSHPNHPLILFGINTYRHNEEEFDKFSKCDVCGEKSSEYSYCCYRCNFNIHIRCSSLSLTIQTEVHDHQLTRSIWKLMKFTCDFCVKGGNLPYCCVQCDFGIHSRCAACPRILKVYRHNHPLHLTPSFQVHQSDSPICLLCVRKVDTLYLYYCSRCNFAAHLYCAMLSWNWEHINLQELKEEQSTESKSEDLELHQFFDLEICKVKKTTVGEDGTEIATKIKHLSHEHDLKLTEEISNNTKCNGCVQSILSPFYSCTPCSFFLHKSCSKLPKIKRHPIHTHPLTLNYQKDSFFCVTCAQWCNGLKYNCQICEYNYNVQCILLSDTLTHACHEHRLYLSSTSIRQKCSSCSSEMYKVFRCATCDFVLDFKCATLPLTTWYNQHEHPFTLCYTPEDDSGEYYCDICEEERDPKQWFYYCAECSFPAHRDCVLGENPNVKQHI</sequence>
<feature type="transmembrane region" description="Helical" evidence="10">
    <location>
        <begin position="215"/>
        <end position="233"/>
    </location>
</feature>
<reference evidence="12" key="1">
    <citation type="submission" date="2020-03" db="EMBL/GenBank/DDBJ databases">
        <title>Castanea mollissima Vanexum genome sequencing.</title>
        <authorList>
            <person name="Staton M."/>
        </authorList>
    </citation>
    <scope>NUCLEOTIDE SEQUENCE</scope>
    <source>
        <tissue evidence="12">Leaf</tissue>
    </source>
</reference>
<comment type="similarity">
    <text evidence="2">Belongs to the major facilitator superfamily. Sugar transporter (TC 2.A.1.1) family.</text>
</comment>
<feature type="transmembrane region" description="Helical" evidence="10">
    <location>
        <begin position="100"/>
        <end position="122"/>
    </location>
</feature>
<dbReference type="InterPro" id="IPR020846">
    <property type="entry name" value="MFS_dom"/>
</dbReference>
<evidence type="ECO:0000256" key="1">
    <source>
        <dbReference type="ARBA" id="ARBA00004141"/>
    </source>
</evidence>
<dbReference type="Pfam" id="PF03107">
    <property type="entry name" value="C1_2"/>
    <property type="match status" value="7"/>
</dbReference>
<feature type="transmembrane region" description="Helical" evidence="10">
    <location>
        <begin position="188"/>
        <end position="209"/>
    </location>
</feature>
<dbReference type="Proteomes" id="UP000737018">
    <property type="component" value="Unassembled WGS sequence"/>
</dbReference>
<dbReference type="InterPro" id="IPR050549">
    <property type="entry name" value="MFS_Trehalose_Transporter"/>
</dbReference>
<keyword evidence="3" id="KW-0813">Transport</keyword>
<evidence type="ECO:0000256" key="3">
    <source>
        <dbReference type="ARBA" id="ARBA00022597"/>
    </source>
</evidence>
<proteinExistence type="inferred from homology"/>
<evidence type="ECO:0000256" key="6">
    <source>
        <dbReference type="ARBA" id="ARBA00022737"/>
    </source>
</evidence>
<dbReference type="InterPro" id="IPR004146">
    <property type="entry name" value="DC1"/>
</dbReference>
<name>A0A8J4VDS6_9ROSI</name>
<dbReference type="PANTHER" id="PTHR48021:SF25">
    <property type="entry name" value="SUGAR TRANSPORTER ERD6-LIKE 5"/>
    <property type="match status" value="1"/>
</dbReference>
<dbReference type="EMBL" id="JRKL02005059">
    <property type="protein sequence ID" value="KAF3951205.1"/>
    <property type="molecule type" value="Genomic_DNA"/>
</dbReference>
<keyword evidence="4 10" id="KW-0812">Transmembrane</keyword>
<feature type="transmembrane region" description="Helical" evidence="10">
    <location>
        <begin position="434"/>
        <end position="455"/>
    </location>
</feature>
<keyword evidence="3" id="KW-0762">Sugar transport</keyword>
<accession>A0A8J4VDS6</accession>
<evidence type="ECO:0000313" key="13">
    <source>
        <dbReference type="Proteomes" id="UP000737018"/>
    </source>
</evidence>
<dbReference type="CDD" id="cd17358">
    <property type="entry name" value="MFS_GLUT6_8_Class3_like"/>
    <property type="match status" value="1"/>
</dbReference>
<evidence type="ECO:0000259" key="11">
    <source>
        <dbReference type="PROSITE" id="PS50850"/>
    </source>
</evidence>
<dbReference type="PROSITE" id="PS50850">
    <property type="entry name" value="MFS"/>
    <property type="match status" value="1"/>
</dbReference>
<protein>
    <recommendedName>
        <fullName evidence="11">Major facilitator superfamily (MFS) profile domain-containing protein</fullName>
    </recommendedName>
</protein>
<evidence type="ECO:0000256" key="9">
    <source>
        <dbReference type="ARBA" id="ARBA00023136"/>
    </source>
</evidence>
<dbReference type="AlphaFoldDB" id="A0A8J4VDS6"/>
<keyword evidence="13" id="KW-1185">Reference proteome</keyword>
<evidence type="ECO:0000256" key="8">
    <source>
        <dbReference type="ARBA" id="ARBA00022989"/>
    </source>
</evidence>
<gene>
    <name evidence="12" type="ORF">CMV_023118</name>
</gene>
<feature type="transmembrane region" description="Helical" evidence="10">
    <location>
        <begin position="372"/>
        <end position="396"/>
    </location>
</feature>
<dbReference type="InterPro" id="IPR036259">
    <property type="entry name" value="MFS_trans_sf"/>
</dbReference>
<feature type="transmembrane region" description="Helical" evidence="10">
    <location>
        <begin position="408"/>
        <end position="428"/>
    </location>
</feature>
<feature type="domain" description="Major facilitator superfamily (MFS) profile" evidence="11">
    <location>
        <begin position="62"/>
        <end position="462"/>
    </location>
</feature>
<dbReference type="GO" id="GO:0046872">
    <property type="term" value="F:metal ion binding"/>
    <property type="evidence" value="ECO:0007669"/>
    <property type="project" value="UniProtKB-KW"/>
</dbReference>
<dbReference type="InterPro" id="IPR046349">
    <property type="entry name" value="C1-like_sf"/>
</dbReference>
<keyword evidence="7" id="KW-0862">Zinc</keyword>
<feature type="transmembrane region" description="Helical" evidence="10">
    <location>
        <begin position="336"/>
        <end position="360"/>
    </location>
</feature>
<dbReference type="InterPro" id="IPR044775">
    <property type="entry name" value="MFS_ERD6/Tret1-like"/>
</dbReference>
<dbReference type="InterPro" id="IPR002219">
    <property type="entry name" value="PKC_DAG/PE"/>
</dbReference>
<dbReference type="Pfam" id="PF00083">
    <property type="entry name" value="Sugar_tr"/>
    <property type="match status" value="1"/>
</dbReference>
<comment type="caution">
    <text evidence="12">The sequence shown here is derived from an EMBL/GenBank/DDBJ whole genome shotgun (WGS) entry which is preliminary data.</text>
</comment>
<dbReference type="GO" id="GO:0016020">
    <property type="term" value="C:membrane"/>
    <property type="evidence" value="ECO:0007669"/>
    <property type="project" value="UniProtKB-SubCell"/>
</dbReference>
<feature type="transmembrane region" description="Helical" evidence="10">
    <location>
        <begin position="58"/>
        <end position="80"/>
    </location>
</feature>